<evidence type="ECO:0000313" key="2">
    <source>
        <dbReference type="EMBL" id="KAJ7037088.1"/>
    </source>
</evidence>
<feature type="chain" id="PRO_5041900949" description="Secreted protein" evidence="1">
    <location>
        <begin position="20"/>
        <end position="86"/>
    </location>
</feature>
<protein>
    <recommendedName>
        <fullName evidence="4">Secreted protein</fullName>
    </recommendedName>
</protein>
<gene>
    <name evidence="2" type="ORF">C8F04DRAFT_427866</name>
</gene>
<evidence type="ECO:0000256" key="1">
    <source>
        <dbReference type="SAM" id="SignalP"/>
    </source>
</evidence>
<sequence>MIQLLLLFFLLFFFAFRSSGPKYCRCSSSSLSRSKPVASARESYTSPTPSGSRLLTCGRFRLCGPQFSRNRYLLGRGTKVKLNASI</sequence>
<reference evidence="2" key="1">
    <citation type="submission" date="2023-03" db="EMBL/GenBank/DDBJ databases">
        <title>Massive genome expansion in bonnet fungi (Mycena s.s.) driven by repeated elements and novel gene families across ecological guilds.</title>
        <authorList>
            <consortium name="Lawrence Berkeley National Laboratory"/>
            <person name="Harder C.B."/>
            <person name="Miyauchi S."/>
            <person name="Viragh M."/>
            <person name="Kuo A."/>
            <person name="Thoen E."/>
            <person name="Andreopoulos B."/>
            <person name="Lu D."/>
            <person name="Skrede I."/>
            <person name="Drula E."/>
            <person name="Henrissat B."/>
            <person name="Morin E."/>
            <person name="Kohler A."/>
            <person name="Barry K."/>
            <person name="LaButti K."/>
            <person name="Morin E."/>
            <person name="Salamov A."/>
            <person name="Lipzen A."/>
            <person name="Mereny Z."/>
            <person name="Hegedus B."/>
            <person name="Baldrian P."/>
            <person name="Stursova M."/>
            <person name="Weitz H."/>
            <person name="Taylor A."/>
            <person name="Grigoriev I.V."/>
            <person name="Nagy L.G."/>
            <person name="Martin F."/>
            <person name="Kauserud H."/>
        </authorList>
    </citation>
    <scope>NUCLEOTIDE SEQUENCE</scope>
    <source>
        <strain evidence="2">CBHHK200</strain>
    </source>
</reference>
<dbReference type="EMBL" id="JARJCM010000039">
    <property type="protein sequence ID" value="KAJ7037088.1"/>
    <property type="molecule type" value="Genomic_DNA"/>
</dbReference>
<evidence type="ECO:0008006" key="4">
    <source>
        <dbReference type="Google" id="ProtNLM"/>
    </source>
</evidence>
<dbReference type="AlphaFoldDB" id="A0AAD6X303"/>
<organism evidence="2 3">
    <name type="scientific">Mycena alexandri</name>
    <dbReference type="NCBI Taxonomy" id="1745969"/>
    <lineage>
        <taxon>Eukaryota</taxon>
        <taxon>Fungi</taxon>
        <taxon>Dikarya</taxon>
        <taxon>Basidiomycota</taxon>
        <taxon>Agaricomycotina</taxon>
        <taxon>Agaricomycetes</taxon>
        <taxon>Agaricomycetidae</taxon>
        <taxon>Agaricales</taxon>
        <taxon>Marasmiineae</taxon>
        <taxon>Mycenaceae</taxon>
        <taxon>Mycena</taxon>
    </lineage>
</organism>
<feature type="signal peptide" evidence="1">
    <location>
        <begin position="1"/>
        <end position="19"/>
    </location>
</feature>
<dbReference type="Proteomes" id="UP001218188">
    <property type="component" value="Unassembled WGS sequence"/>
</dbReference>
<proteinExistence type="predicted"/>
<name>A0AAD6X303_9AGAR</name>
<evidence type="ECO:0000313" key="3">
    <source>
        <dbReference type="Proteomes" id="UP001218188"/>
    </source>
</evidence>
<comment type="caution">
    <text evidence="2">The sequence shown here is derived from an EMBL/GenBank/DDBJ whole genome shotgun (WGS) entry which is preliminary data.</text>
</comment>
<accession>A0AAD6X303</accession>
<keyword evidence="3" id="KW-1185">Reference proteome</keyword>
<keyword evidence="1" id="KW-0732">Signal</keyword>